<dbReference type="Pfam" id="PF01464">
    <property type="entry name" value="SLT"/>
    <property type="match status" value="1"/>
</dbReference>
<evidence type="ECO:0000256" key="2">
    <source>
        <dbReference type="ARBA" id="ARBA00009387"/>
    </source>
</evidence>
<sequence>MANRVAFIVGVCGLGAAMAGLSGCTSGMEEAARQELKARPTAGQSSDDMRAAALALQPADDGGAEGPAPTVPGTTTLVPLPTFKVAVLSSPDATPTADQAEAVMVARQTAALQAPAMPTNPNPDALPDVANASLAMEDDEVAVPPQPAIAPSVIPSPRPGTALAYADTRASGSLAALNSDYDTSAPAADLPTTSGPTVINGLIKKYSVAYQVPESLVHRVVHRESRYNPAAFNHGHYGLMQIKYATAKSMGYSGPASGLFDAENNLKYAIKYLRGAWLVADKDADDAVRYYARGYYYDAKRRGMLSVFR</sequence>
<dbReference type="RefSeq" id="WP_209947196.1">
    <property type="nucleotide sequence ID" value="NZ_JAGGJU010000011.1"/>
</dbReference>
<gene>
    <name evidence="4" type="ORF">J2Z17_003809</name>
</gene>
<comment type="similarity">
    <text evidence="2">Belongs to the virb1 family.</text>
</comment>
<dbReference type="InterPro" id="IPR008258">
    <property type="entry name" value="Transglycosylase_SLT_dom_1"/>
</dbReference>
<comment type="similarity">
    <text evidence="1">Belongs to the transglycosylase Slt family.</text>
</comment>
<evidence type="ECO:0000313" key="4">
    <source>
        <dbReference type="EMBL" id="MBP1852352.1"/>
    </source>
</evidence>
<dbReference type="PANTHER" id="PTHR37423">
    <property type="entry name" value="SOLUBLE LYTIC MUREIN TRANSGLYCOSYLASE-RELATED"/>
    <property type="match status" value="1"/>
</dbReference>
<dbReference type="InterPro" id="IPR023346">
    <property type="entry name" value="Lysozyme-like_dom_sf"/>
</dbReference>
<evidence type="ECO:0000256" key="1">
    <source>
        <dbReference type="ARBA" id="ARBA00007734"/>
    </source>
</evidence>
<dbReference type="PANTHER" id="PTHR37423:SF2">
    <property type="entry name" value="MEMBRANE-BOUND LYTIC MUREIN TRANSGLYCOSYLASE C"/>
    <property type="match status" value="1"/>
</dbReference>
<dbReference type="Proteomes" id="UP000759443">
    <property type="component" value="Unassembled WGS sequence"/>
</dbReference>
<dbReference type="Gene3D" id="1.10.530.10">
    <property type="match status" value="1"/>
</dbReference>
<name>A0ABS4E347_9HYPH</name>
<comment type="caution">
    <text evidence="4">The sequence shown here is derived from an EMBL/GenBank/DDBJ whole genome shotgun (WGS) entry which is preliminary data.</text>
</comment>
<evidence type="ECO:0000259" key="3">
    <source>
        <dbReference type="Pfam" id="PF01464"/>
    </source>
</evidence>
<keyword evidence="5" id="KW-1185">Reference proteome</keyword>
<evidence type="ECO:0000313" key="5">
    <source>
        <dbReference type="Proteomes" id="UP000759443"/>
    </source>
</evidence>
<proteinExistence type="inferred from homology"/>
<reference evidence="4 5" key="1">
    <citation type="submission" date="2021-03" db="EMBL/GenBank/DDBJ databases">
        <title>Genomic Encyclopedia of Type Strains, Phase IV (KMG-IV): sequencing the most valuable type-strain genomes for metagenomic binning, comparative biology and taxonomic classification.</title>
        <authorList>
            <person name="Goeker M."/>
        </authorList>
    </citation>
    <scope>NUCLEOTIDE SEQUENCE [LARGE SCALE GENOMIC DNA]</scope>
    <source>
        <strain evidence="4 5">DSM 21600</strain>
    </source>
</reference>
<organism evidence="4 5">
    <name type="scientific">Rhizobium halophytocola</name>
    <dbReference type="NCBI Taxonomy" id="735519"/>
    <lineage>
        <taxon>Bacteria</taxon>
        <taxon>Pseudomonadati</taxon>
        <taxon>Pseudomonadota</taxon>
        <taxon>Alphaproteobacteria</taxon>
        <taxon>Hyphomicrobiales</taxon>
        <taxon>Rhizobiaceae</taxon>
        <taxon>Rhizobium/Agrobacterium group</taxon>
        <taxon>Rhizobium</taxon>
    </lineage>
</organism>
<accession>A0ABS4E347</accession>
<dbReference type="SUPFAM" id="SSF53955">
    <property type="entry name" value="Lysozyme-like"/>
    <property type="match status" value="1"/>
</dbReference>
<dbReference type="PROSITE" id="PS51257">
    <property type="entry name" value="PROKAR_LIPOPROTEIN"/>
    <property type="match status" value="1"/>
</dbReference>
<feature type="domain" description="Transglycosylase SLT" evidence="3">
    <location>
        <begin position="202"/>
        <end position="281"/>
    </location>
</feature>
<dbReference type="EMBL" id="JAGGJU010000011">
    <property type="protein sequence ID" value="MBP1852352.1"/>
    <property type="molecule type" value="Genomic_DNA"/>
</dbReference>
<protein>
    <submittedName>
        <fullName evidence="4">Soluble lytic murein transglycosylase-like protein</fullName>
    </submittedName>
</protein>